<evidence type="ECO:0000313" key="2">
    <source>
        <dbReference type="EMBL" id="MFM9653565.1"/>
    </source>
</evidence>
<reference evidence="2 3" key="1">
    <citation type="submission" date="2024-12" db="EMBL/GenBank/DDBJ databases">
        <title>Forecasting of Potato common scab and diversities of Pathogenic streptomyces spp. in china.</title>
        <authorList>
            <person name="Handique U."/>
            <person name="Wu J."/>
        </authorList>
    </citation>
    <scope>NUCLEOTIDE SEQUENCE [LARGE SCALE GENOMIC DNA]</scope>
    <source>
        <strain evidence="2 3">ZRIMU1585</strain>
    </source>
</reference>
<dbReference type="RefSeq" id="WP_409097823.1">
    <property type="nucleotide sequence ID" value="NZ_JBJVNE010000062.1"/>
</dbReference>
<evidence type="ECO:0000256" key="1">
    <source>
        <dbReference type="SAM" id="Coils"/>
    </source>
</evidence>
<protein>
    <submittedName>
        <fullName evidence="2">Uncharacterized protein</fullName>
    </submittedName>
</protein>
<keyword evidence="3" id="KW-1185">Reference proteome</keyword>
<proteinExistence type="predicted"/>
<feature type="coiled-coil region" evidence="1">
    <location>
        <begin position="8"/>
        <end position="35"/>
    </location>
</feature>
<name>A0ABW9J0W0_STRGJ</name>
<evidence type="ECO:0000313" key="3">
    <source>
        <dbReference type="Proteomes" id="UP001631993"/>
    </source>
</evidence>
<dbReference type="EMBL" id="JBJVNE010000062">
    <property type="protein sequence ID" value="MFM9653565.1"/>
    <property type="molecule type" value="Genomic_DNA"/>
</dbReference>
<comment type="caution">
    <text evidence="2">The sequence shown here is derived from an EMBL/GenBank/DDBJ whole genome shotgun (WGS) entry which is preliminary data.</text>
</comment>
<sequence length="142" mass="16005">MPEPEPAAEVLQRTRAQLQEEIREARGILKDLRYEIKTARDLADTTRRLAGELAETHVRDLLAAEVTRQIATLGEETQLQMGKSVDKVIAEFDRLRDLLLGHAHVADGREERSIPELLQDPAILARAQHAARRNNSKAADRE</sequence>
<dbReference type="Proteomes" id="UP001631993">
    <property type="component" value="Unassembled WGS sequence"/>
</dbReference>
<keyword evidence="1" id="KW-0175">Coiled coil</keyword>
<organism evidence="2 3">
    <name type="scientific">Streptomyces galilaeus</name>
    <dbReference type="NCBI Taxonomy" id="33899"/>
    <lineage>
        <taxon>Bacteria</taxon>
        <taxon>Bacillati</taxon>
        <taxon>Actinomycetota</taxon>
        <taxon>Actinomycetes</taxon>
        <taxon>Kitasatosporales</taxon>
        <taxon>Streptomycetaceae</taxon>
        <taxon>Streptomyces</taxon>
    </lineage>
</organism>
<accession>A0ABW9J0W0</accession>
<gene>
    <name evidence="2" type="ORF">ACKI1S_46765</name>
</gene>